<feature type="region of interest" description="Disordered" evidence="1">
    <location>
        <begin position="1981"/>
        <end position="2007"/>
    </location>
</feature>
<feature type="compositionally biased region" description="Basic and acidic residues" evidence="1">
    <location>
        <begin position="695"/>
        <end position="718"/>
    </location>
</feature>
<feature type="compositionally biased region" description="Low complexity" evidence="1">
    <location>
        <begin position="3877"/>
        <end position="3886"/>
    </location>
</feature>
<feature type="compositionally biased region" description="Polar residues" evidence="1">
    <location>
        <begin position="1103"/>
        <end position="1118"/>
    </location>
</feature>
<feature type="region of interest" description="Disordered" evidence="1">
    <location>
        <begin position="2141"/>
        <end position="2232"/>
    </location>
</feature>
<feature type="compositionally biased region" description="Basic and acidic residues" evidence="1">
    <location>
        <begin position="213"/>
        <end position="223"/>
    </location>
</feature>
<feature type="region of interest" description="Disordered" evidence="1">
    <location>
        <begin position="4134"/>
        <end position="4174"/>
    </location>
</feature>
<proteinExistence type="predicted"/>
<feature type="compositionally biased region" description="Basic residues" evidence="1">
    <location>
        <begin position="5409"/>
        <end position="5420"/>
    </location>
</feature>
<feature type="region of interest" description="Disordered" evidence="1">
    <location>
        <begin position="2310"/>
        <end position="2363"/>
    </location>
</feature>
<feature type="region of interest" description="Disordered" evidence="1">
    <location>
        <begin position="642"/>
        <end position="739"/>
    </location>
</feature>
<evidence type="ECO:0000313" key="3">
    <source>
        <dbReference type="Proteomes" id="UP001549921"/>
    </source>
</evidence>
<feature type="compositionally biased region" description="Polar residues" evidence="1">
    <location>
        <begin position="4625"/>
        <end position="4637"/>
    </location>
</feature>
<evidence type="ECO:0000313" key="2">
    <source>
        <dbReference type="EMBL" id="KAL0810132.1"/>
    </source>
</evidence>
<evidence type="ECO:0000256" key="1">
    <source>
        <dbReference type="SAM" id="MobiDB-lite"/>
    </source>
</evidence>
<feature type="compositionally biased region" description="Basic and acidic residues" evidence="1">
    <location>
        <begin position="4905"/>
        <end position="4918"/>
    </location>
</feature>
<feature type="compositionally biased region" description="Basic and acidic residues" evidence="1">
    <location>
        <begin position="667"/>
        <end position="687"/>
    </location>
</feature>
<feature type="region of interest" description="Disordered" evidence="1">
    <location>
        <begin position="3870"/>
        <end position="3893"/>
    </location>
</feature>
<feature type="region of interest" description="Disordered" evidence="1">
    <location>
        <begin position="4656"/>
        <end position="4743"/>
    </location>
</feature>
<sequence>MTSTNDGKDVKSNQTCGQKGKSYYIELYKSLETRLSGECGLTERTVHVCEAWRRVHSLCLHSAPATHPHLLSWLQRHTARTILHTKWSKEEQDSLEEAIDAFIEETKTGRACKDGVSPPWETQLLQRGQWFKRVLSNPWGHPVLRLLLDPKGPPPTDDEILEWLKEERGVMFVTRLRQLATSKCGDLAVLLVTAVMDRVRASTVLVPDNEQSEEPKDKPKPPSEKPSFADTLTAEAGFTVDVWELLTDIEFVLLHKGDSRSKCIDLAKQTPLRNGYQLVERLQGRLDTSPREKKLWKNAKDVATLIAQVVIARCMVVPVCSNVTRTALYCCTRSLVRLLPAGKLESAAAALAAPAATARHLHTLAAATLAQCGSEMKPFVCELYVRAITAGMNELERLKLNTEKETDARQQEQTLSSWFTQLGNLLSTSSRLRCECTLTAFSVHPSPAMYVCIQQAPELPCLAVEQDVKEETTSEFGSWATDSRTQSNLVKTSETLNLKQMQHQANVLSTAILSEGEALGLSPELCQDLAVLLSGPRVKTLSWDMDRNLLLENCRTYMERTHGGTRALTTELKYLNLDPRSYQHLPEEDDAENDAFYGIEKGYEHLVEVQEQEEIWQDAYSDPERTDSVSSINSDIVPLKTTVRKKKKKPPVLSSEEDSDPLSLVAEAKRNEKKKERPHSKERSKERKDKKKSKPKDGTEKKESSRESRKEESKEKKEKKPRKKKIKEEVPFVDHKPGSLSSLIGLKVAKVKIPEGKYKRNSETKVSAPCITDSDYDSQGKSSLASLNSEGNDPDVLFDGLYNMEDYKSPEKGDPLADRSTYTSSELSVANGRVAINTATSLGRTDNRYKLQTSRSNINRPKQDLNTSKNAAIREEVKKSITKLIEFRRQKSLLEETQIFKSIGSSPVTSYSDKSISPKPSPIVRPNSVNSSPLLKSPKAIVRPEFPEPAVISPKAVEVPEIPKAYINKKQIESLKELKQGVDMLLHSKNPVIQYANKQQPPTCESSFQQYVQQRQQIYTHNPYFPISQNRSSASVIHSSQEEPAKEVQRNFEDFLRDLQESINAGTGANTKANTPKNAPARKEVKPISRVQPVIPNFPKTEPGTSSQCAKPTTQSSKKVDSQLNTFARLSYMHKNKQSDVKFNKQALDLSNQEQQQILARCIEDQKSAKIKYLQSRGDISILRVGNNAHSLLKDDSQVVIRKVDKPTSFALDHPVLSNMLHGNHTPAAKQQPRNETQVRSVPYQPEKPIAKHTALSEKDQNELLLLLRQQNKLNTSVSYSSSDVNKIVSSQYLKNDGASNSTPVNHNPVTSVNNSVIMPTEFKNSNVQQYEGCRVRTVHCDSIPDTHTKSMDCKSGKISKTTTSKKINVTLSKVQNVTPCENQEMNASSVQTYGSQDNVLQKPNIAKKATKTGTIKKPNITLTKVPNATCQSPQTSSNLATTIRPQENMFQPQVEPQDWESVMDALLSHKTPSLGPNALDVALKKDSFAKTALRNQRIVRKKELMVDENQPHKQGQSTQQDAVTSTHTNVTPAHLNVNPEQSAVTDLSTKKLMKKGDTQTVRVEPSKRISSVQKPQPCEALKEKDPFISGIPNSDYDLLDELMDDELRKEIGELSSDEDNYRAPEVGSTKVIKTVPLGKCTNVIKNLPPQAVQSVGSRCSSSSSVQNIRESIIQTSKRAVTKTYEAPKNQHAKKSTVQTTNIANTIPKEADKPKILENVTLPCSKIKAPVANIHSQAQSSDEPTCNVVNQNINRSHAKLVDARNMLITSTPVEAQSSSIAQSIPIVQSRPVAPKVMVIGSEVLYDPFAVAAIQTPIVPGLCNVNQTPYVALSTTPSITVYQTTQFAPPIINPVIIGNAMTVAAAERLPDATSVPDTTSIPSLQQAQAISSQMDISKPPEIMQDCAKSSLEILRNGRSNTDVTNDSNFEPKCIAAHDIIPLEVSKSEIDTNTNLDINFNKNGDRKVLSEVQDKQAINLPEKVEPKATKNQKHSSESEMKKEIVKDQEKPEIGIKSQQQSKILENITKQEDLGRIMMKRLAILDRTTLHRSSAPPIPLEYIPLITSKQKILTGQKTNPSITTPTSNTEICNETTADKNITADNVLNNKVVHKQDNLSNENSKENDNKTTQCRRILLRSSNDLKVMTVTSNQQDQRNPVGRKTKVRLKSETKKLDNEVKRKSITDDKSADEKDSPKRTSKRILDKKRNSLKKVENDDTVNQAPNQTNKKNEKVLKTTKQAADVIKDDKEQIAEVKNDNIVLSTNKTTDQKEIPLLKSKAKTNEASNPTQNTDNFGMIDIEDALLGSKIPKIAQSDAQPEEQSINETENSEESVRPRPARKKRKPRKFSEDENVNTSSNNLNETNDKIETDLEKAVNHTDCVPSSDTESGKTGVTISIIRNKKGSGKPQFKIIDGKPKPNLETRQTRGKNVNRNMEPPATTELKKINVADKVIGTTNNSDVGVMKSKTETGIKINDLKKSKPELTIRSARANSTNKNQFSVLSVPIKNAEKLPEILKNSGISLQENPVCNLAANPVSANKSHNLPATSNVKSVSMINDTGIKYSQSTIQTKRSKSKESVNVTNQIDMNTKTMGDVVSPQTDSIIKIPFKKPCATTSVVVPPTSTLKMVNVKKDVMPLTSTLNSESGPSKVNMDASTPKINTQSVASRDLVSAKTNTLLPQNNVLKSSSVITNNTPQHTAKETITKSENPVTARDSFAELKEKIIIEELPSPPDNPTKKCVRIKLPNGKTFKATIFGKMHVSFESIFSDPALKATLLTNLNDTKRYTVNVKQVSTAAKNDPHKIVDARIEEVNVQARDVQPIETVNLLSDDEEDNDNTKKTQSFKTEFGEYKIVAINEIDLQNHQKKLNQTCFVKLMKMMQSKSSSHSEVIPRLQHSNSDNKLGVDEVVNNGVLDKIRTVMDAVDKQIVEIDKLNDLPSSSSNNHVAKVAICPIVKDDDTKDDRESTIINNQTETNVRSPIVLDDEKEDHSTTLNNQNDDSESCPLVKDGENNDDLTTPFNNQTDICVERHIVLDDKINVEHINVLNDQSAKSTNRAFTSDNDKDDLTKALDIPAEKDSSCTTLTDIDIKDGPDFIDASCPIETENEKNKGLKMIFNHQIDKDANCRVVSIKYDDSKENVTTPKEQTEPIVLDENGKNYISTALYNQADNNVSSSNVTYDKNKSDLITIMNNQPEVDASCPIVTEEDKNEDIITTSNNLIEKYTSCPVVNDDDNGKDNFTTTSTNQTDSVLLDDDAKDSTKALDNQTDKDLNDPIVKEEEYKHDLTTALNNQTDKDSSCPIVLDDDNNEDDTAKTLHEAFDDKSHLTTSLRNQTEDPSCPIVLDDDNDEDDTAKTLNEVFDDKSHLTTSLRNQTYKDTSCRLDDDKKDSVTTPMPNPIPRVITEVIEIDDSSNDSVGLINSSIAEIEETLRKEIANILKKPLPETLKETVKKPDEDIDELKMLLLKDLGVVTPNVENKQGIAECVVDPIVVIDNDDEETPHIKTKKCFVRLENCDELAEEFEKKRIMKQSDLDIQQYDISFDPMDKSLAEELTAEYSESDLPCSSVTETNFKMGFGEGSDRVIQNLEDVGDDSKFSAATLSDVKQPQPFLLSEDYENNQEETSKKTREDQIKQLRRYITYIQMRDKVRSFFRKTTVELKYDLMKKQEKQQSTTLSDGKELTGFPFDLYNATDFLELPPADVFVQVVQVGQLPVSAAAQNPVTCDPRVTQVSDASPSQCSVDNSPQDDSQPSIKTEYTELTTADLTNLPLVQEYAQHNQTLPMESQEETIPMSDENIPIETEIKSVVKIELMEETEVKEEQRENYDNNGSPSVENRYVNTVDYSFDTNAANATPAMESEQEFQAIYNSSEKQNVTETYATHQQQQQQPKQQNGTPEKTDQIAHAMNAAGITTISETMTNTTRAQALVNILSQKLRQGSVSTSQSSTNNYTKTTSINAMSLQQALAQILPPPLNQTNANENNQQNQNSSVTPQVLHIVQGKNASGSQITLVDNSQQSVINGPNATSVLHIVQNKSGTTGATSNGAATQQTNSFGGLSLVDAGIQQGGNQLLHIVNTGNQKNNNATGQLLKRVNLLTNLANVQGSNEQKMVQFVCKSADGKAIQLNAPHQRSMVLRLQPIENPNVPTTPKSVENQTNQDLSPTSNSTTSLGGKDNAASQQEIKSRSVYEENYAKFIQNSSTKTTIPEKSTSLPKFNQAFGKPVFQDGSQKQNEINSNNSHLSVNTNSEGSECQSSDNAINLDHIGQISSPPLLLRKSPAQTSQSQANLVQQIKQTITPMNIQTMHGGVIYTRQIPVNIGGGQTINLITVPSTELVDESGQKQQPVGTQNEIEPSIIKIVPQNQTASNSEISSEDGNAQMNVQNETNQNQQPQPQPVLTQMRIKLPMLSKTPQMVSGARVVRPSFFQIQRNVIGGNNQPVYQQLVLTAAPPLGQQTIRLPQTQTSRQIKVPTENQSSAESQMSSSTLEQLREFDMVLEQVKERSSVPPNSNSSTTFPKLHTSSTDTTDGSSASSTSTETTQQVLYSIGNNHQPLNVAYVNRKATVTTPTTSTFVRSPDSSGIVDSPTSSSHVQIPHTVTTDSSQSEPSTQAKPKVSSKSKSRPKASSNPPNNLKINTVPPKTSAQKPLEDEQTTQRILYILAEYKEQVENSPDKDKPAPRRRSNPPSNPSGSSKRKKSSSGSRRHGRDLSPIHGEDTCRTMGSEDSSCGTSQGDCNESCLESHSPQDSPRKVVRKLTFENETPPPQPRPQPQRNVIVADGQTITVARGTAGKPATAVLMPANYILPVSMVKGGQQIAIVTNRGPKLLTVGGGEGGATNALLLQRLIGPAGLKPVLARPGVRHVRLPTAALHNLQAFNLATATTVQPPDSTASPAPAPTPPELVDTRATSSPWTDRDCQDVKPERGSSPEGSEPWNLPSSGDPHDYTYEETVRADNLDRTVLVVQKKDGHRQHRLTHVSAAALRHKYAILEHELRLQKSLSEECEDLGVDSPSASELFPEAELLFAASPAHDHTQDQGHHSHTPQPTLLNQSGIPQPDIDDQIATDQLLTRGEMHDEQQDLQLGLEDVGMVGVGVGAGLPAALDAEEFARAHPNTTFHSEPTDDGEVQPFTIAGLKGRHITSTIFHSNRAPATVLMTAPQTTVISQATADGGSHNTVKYDIDNMINSLPSTNGNNINLSSVLVKDEGLTRFDSILNDSRELHLSNTASAIVHSAGNATQVIRRVCYDDDKRDNRFLMDEPDALIAGDDAKMIAEDSSRDATLESMAGDVDDDRSSPERHAELFWESNSASERSESRRPLDFSSDSEKCCKSPSYDETNSTDSSGVGTHMRLDSVIKDARGIERSGSADGSSADDTHPPLRTYPPKRTYHPLDGEVERSLSGKTRAGERSPDSLEVRRRASGRGVVKRGCHCCNGSPAPPRPKKSRQRKPTMDFTN</sequence>
<feature type="compositionally biased region" description="Polar residues" evidence="1">
    <location>
        <begin position="4577"/>
        <end position="4603"/>
    </location>
</feature>
<feature type="region of interest" description="Disordered" evidence="1">
    <location>
        <begin position="2978"/>
        <end position="3001"/>
    </location>
</feature>
<feature type="compositionally biased region" description="Polar residues" evidence="1">
    <location>
        <begin position="777"/>
        <end position="791"/>
    </location>
</feature>
<feature type="compositionally biased region" description="Basic and acidic residues" evidence="1">
    <location>
        <begin position="5283"/>
        <end position="5293"/>
    </location>
</feature>
<feature type="region of interest" description="Disordered" evidence="1">
    <location>
        <begin position="4220"/>
        <end position="4246"/>
    </location>
</feature>
<feature type="compositionally biased region" description="Polar residues" evidence="1">
    <location>
        <begin position="3322"/>
        <end position="3332"/>
    </location>
</feature>
<feature type="region of interest" description="Disordered" evidence="1">
    <location>
        <begin position="205"/>
        <end position="228"/>
    </location>
</feature>
<feature type="region of interest" description="Disordered" evidence="1">
    <location>
        <begin position="4876"/>
        <end position="4938"/>
    </location>
</feature>
<feature type="region of interest" description="Disordered" evidence="1">
    <location>
        <begin position="1063"/>
        <end position="1118"/>
    </location>
</feature>
<feature type="compositionally biased region" description="Polar residues" evidence="1">
    <location>
        <begin position="4137"/>
        <end position="4174"/>
    </location>
</feature>
<feature type="compositionally biased region" description="Low complexity" evidence="1">
    <location>
        <begin position="4468"/>
        <end position="4477"/>
    </location>
</feature>
<feature type="compositionally biased region" description="Polar residues" evidence="1">
    <location>
        <begin position="2141"/>
        <end position="2154"/>
    </location>
</feature>
<feature type="region of interest" description="Disordered" evidence="1">
    <location>
        <begin position="756"/>
        <end position="799"/>
    </location>
</feature>
<feature type="compositionally biased region" description="Polar residues" evidence="1">
    <location>
        <begin position="2312"/>
        <end position="2324"/>
    </location>
</feature>
<feature type="region of interest" description="Disordered" evidence="1">
    <location>
        <begin position="5353"/>
        <end position="5446"/>
    </location>
</feature>
<gene>
    <name evidence="2" type="ORF">ABMA28_010928</name>
</gene>
<accession>A0ABD0S8M2</accession>
<feature type="compositionally biased region" description="Basic and acidic residues" evidence="1">
    <location>
        <begin position="2165"/>
        <end position="2213"/>
    </location>
</feature>
<feature type="region of interest" description="Disordered" evidence="1">
    <location>
        <begin position="905"/>
        <end position="930"/>
    </location>
</feature>
<feature type="compositionally biased region" description="Polar residues" evidence="1">
    <location>
        <begin position="2216"/>
        <end position="2225"/>
    </location>
</feature>
<feature type="compositionally biased region" description="Basic and acidic residues" evidence="1">
    <location>
        <begin position="4656"/>
        <end position="4670"/>
    </location>
</feature>
<feature type="compositionally biased region" description="Basic residues" evidence="1">
    <location>
        <begin position="2334"/>
        <end position="2343"/>
    </location>
</feature>
<feature type="compositionally biased region" description="Polar residues" evidence="1">
    <location>
        <begin position="1063"/>
        <end position="1077"/>
    </location>
</feature>
<feature type="region of interest" description="Disordered" evidence="1">
    <location>
        <begin position="4450"/>
        <end position="4478"/>
    </location>
</feature>
<feature type="region of interest" description="Disordered" evidence="1">
    <location>
        <begin position="2400"/>
        <end position="2421"/>
    </location>
</feature>
<feature type="compositionally biased region" description="Polar residues" evidence="1">
    <location>
        <begin position="2351"/>
        <end position="2360"/>
    </location>
</feature>
<reference evidence="2 3" key="1">
    <citation type="submission" date="2024-06" db="EMBL/GenBank/DDBJ databases">
        <title>A chromosome-level genome assembly of beet webworm, Loxostege sticticalis.</title>
        <authorList>
            <person name="Zhang Y."/>
        </authorList>
    </citation>
    <scope>NUCLEOTIDE SEQUENCE [LARGE SCALE GENOMIC DNA]</scope>
    <source>
        <strain evidence="2">AQ028</strain>
        <tissue evidence="2">Male pupae</tissue>
    </source>
</reference>
<protein>
    <submittedName>
        <fullName evidence="2">Uncharacterized protein</fullName>
    </submittedName>
</protein>
<feature type="region of interest" description="Disordered" evidence="1">
    <location>
        <begin position="5268"/>
        <end position="5339"/>
    </location>
</feature>
<feature type="compositionally biased region" description="Polar residues" evidence="1">
    <location>
        <begin position="4450"/>
        <end position="4467"/>
    </location>
</feature>
<feature type="region of interest" description="Disordered" evidence="1">
    <location>
        <begin position="3605"/>
        <end position="3624"/>
    </location>
</feature>
<feature type="compositionally biased region" description="Basic and acidic residues" evidence="1">
    <location>
        <begin position="726"/>
        <end position="737"/>
    </location>
</feature>
<feature type="compositionally biased region" description="Polar residues" evidence="1">
    <location>
        <begin position="1513"/>
        <end position="1527"/>
    </location>
</feature>
<feature type="compositionally biased region" description="Basic and acidic residues" evidence="1">
    <location>
        <begin position="5302"/>
        <end position="5320"/>
    </location>
</feature>
<feature type="compositionally biased region" description="Basic residues" evidence="1">
    <location>
        <begin position="4685"/>
        <end position="4698"/>
    </location>
</feature>
<organism evidence="2 3">
    <name type="scientific">Loxostege sticticalis</name>
    <name type="common">Beet webworm moth</name>
    <dbReference type="NCBI Taxonomy" id="481309"/>
    <lineage>
        <taxon>Eukaryota</taxon>
        <taxon>Metazoa</taxon>
        <taxon>Ecdysozoa</taxon>
        <taxon>Arthropoda</taxon>
        <taxon>Hexapoda</taxon>
        <taxon>Insecta</taxon>
        <taxon>Pterygota</taxon>
        <taxon>Neoptera</taxon>
        <taxon>Endopterygota</taxon>
        <taxon>Lepidoptera</taxon>
        <taxon>Glossata</taxon>
        <taxon>Ditrysia</taxon>
        <taxon>Pyraloidea</taxon>
        <taxon>Crambidae</taxon>
        <taxon>Pyraustinae</taxon>
        <taxon>Loxostege</taxon>
    </lineage>
</organism>
<feature type="compositionally biased region" description="Polar residues" evidence="1">
    <location>
        <begin position="4715"/>
        <end position="4739"/>
    </location>
</feature>
<feature type="region of interest" description="Disordered" evidence="1">
    <location>
        <begin position="4561"/>
        <end position="4644"/>
    </location>
</feature>
<feature type="region of interest" description="Disordered" evidence="1">
    <location>
        <begin position="5022"/>
        <end position="5050"/>
    </location>
</feature>
<feature type="compositionally biased region" description="Basic and acidic residues" evidence="1">
    <location>
        <begin position="2410"/>
        <end position="2421"/>
    </location>
</feature>
<feature type="region of interest" description="Disordered" evidence="1">
    <location>
        <begin position="1507"/>
        <end position="1527"/>
    </location>
</feature>
<feature type="compositionally biased region" description="Basic and acidic residues" evidence="1">
    <location>
        <begin position="5380"/>
        <end position="5408"/>
    </location>
</feature>
<feature type="compositionally biased region" description="Low complexity" evidence="1">
    <location>
        <begin position="4497"/>
        <end position="4531"/>
    </location>
</feature>
<feature type="compositionally biased region" description="Polar residues" evidence="1">
    <location>
        <begin position="5034"/>
        <end position="5045"/>
    </location>
</feature>
<comment type="caution">
    <text evidence="2">The sequence shown here is derived from an EMBL/GenBank/DDBJ whole genome shotgun (WGS) entry which is preliminary data.</text>
</comment>
<feature type="region of interest" description="Disordered" evidence="1">
    <location>
        <begin position="1223"/>
        <end position="1242"/>
    </location>
</feature>
<dbReference type="Proteomes" id="UP001549921">
    <property type="component" value="Unassembled WGS sequence"/>
</dbReference>
<feature type="region of interest" description="Disordered" evidence="1">
    <location>
        <begin position="3283"/>
        <end position="3302"/>
    </location>
</feature>
<feature type="region of interest" description="Disordered" evidence="1">
    <location>
        <begin position="3722"/>
        <end position="3747"/>
    </location>
</feature>
<feature type="compositionally biased region" description="Polar residues" evidence="1">
    <location>
        <begin position="3724"/>
        <end position="3747"/>
    </location>
</feature>
<feature type="compositionally biased region" description="Basic and acidic residues" evidence="1">
    <location>
        <begin position="4699"/>
        <end position="4710"/>
    </location>
</feature>
<feature type="region of interest" description="Disordered" evidence="1">
    <location>
        <begin position="4492"/>
        <end position="4531"/>
    </location>
</feature>
<dbReference type="EMBL" id="JBEDNZ010000027">
    <property type="protein sequence ID" value="KAL0810132.1"/>
    <property type="molecule type" value="Genomic_DNA"/>
</dbReference>
<feature type="region of interest" description="Disordered" evidence="1">
    <location>
        <begin position="3321"/>
        <end position="3341"/>
    </location>
</feature>
<feature type="compositionally biased region" description="Polar residues" evidence="1">
    <location>
        <begin position="5325"/>
        <end position="5336"/>
    </location>
</feature>
<name>A0ABD0S8M2_LOXSC</name>